<dbReference type="InterPro" id="IPR014720">
    <property type="entry name" value="dsRBD_dom"/>
</dbReference>
<keyword evidence="2 3" id="KW-0694">RNA-binding</keyword>
<dbReference type="Proteomes" id="UP001234787">
    <property type="component" value="Unassembled WGS sequence"/>
</dbReference>
<feature type="domain" description="RNase III" evidence="5">
    <location>
        <begin position="1"/>
        <end position="139"/>
    </location>
</feature>
<reference evidence="6" key="1">
    <citation type="submission" date="2022-12" db="EMBL/GenBank/DDBJ databases">
        <title>Chromosome-Level Genome Assembly of Japanese Cedar (Cryptomeriajaponica D. Don).</title>
        <authorList>
            <person name="Fujino T."/>
            <person name="Yamaguchi K."/>
            <person name="Yokoyama T."/>
            <person name="Hamanaka T."/>
            <person name="Harazono Y."/>
            <person name="Kamada H."/>
            <person name="Kobayashi W."/>
            <person name="Ujino-Ihara T."/>
            <person name="Uchiyama K."/>
            <person name="Matsumoto A."/>
            <person name="Izuno A."/>
            <person name="Tsumura Y."/>
            <person name="Toyoda A."/>
            <person name="Shigenobu S."/>
            <person name="Moriguchi Y."/>
            <person name="Ueno S."/>
            <person name="Kasahara M."/>
        </authorList>
    </citation>
    <scope>NUCLEOTIDE SEQUENCE</scope>
</reference>
<dbReference type="PROSITE" id="PS50137">
    <property type="entry name" value="DS_RBD"/>
    <property type="match status" value="1"/>
</dbReference>
<dbReference type="GO" id="GO:0005634">
    <property type="term" value="C:nucleus"/>
    <property type="evidence" value="ECO:0007669"/>
    <property type="project" value="TreeGrafter"/>
</dbReference>
<evidence type="ECO:0000256" key="2">
    <source>
        <dbReference type="ARBA" id="ARBA00022884"/>
    </source>
</evidence>
<dbReference type="InterPro" id="IPR000999">
    <property type="entry name" value="RNase_III_dom"/>
</dbReference>
<accession>A0AAD3RQS7</accession>
<name>A0AAD3RQS7_CRYJA</name>
<evidence type="ECO:0000313" key="6">
    <source>
        <dbReference type="EMBL" id="GLJ58466.1"/>
    </source>
</evidence>
<keyword evidence="7" id="KW-1185">Reference proteome</keyword>
<protein>
    <submittedName>
        <fullName evidence="6">Uncharacterized protein</fullName>
    </submittedName>
</protein>
<evidence type="ECO:0000259" key="4">
    <source>
        <dbReference type="PROSITE" id="PS50137"/>
    </source>
</evidence>
<dbReference type="GO" id="GO:0003723">
    <property type="term" value="F:RNA binding"/>
    <property type="evidence" value="ECO:0007669"/>
    <property type="project" value="UniProtKB-UniRule"/>
</dbReference>
<dbReference type="SUPFAM" id="SSF69065">
    <property type="entry name" value="RNase III domain-like"/>
    <property type="match status" value="1"/>
</dbReference>
<dbReference type="InterPro" id="IPR036389">
    <property type="entry name" value="RNase_III_sf"/>
</dbReference>
<dbReference type="EMBL" id="BSEH01000387">
    <property type="protein sequence ID" value="GLJ58466.1"/>
    <property type="molecule type" value="Genomic_DNA"/>
</dbReference>
<feature type="domain" description="DRBM" evidence="4">
    <location>
        <begin position="184"/>
        <end position="223"/>
    </location>
</feature>
<proteinExistence type="predicted"/>
<dbReference type="PANTHER" id="PTHR14950:SF49">
    <property type="entry name" value="RIBONUCLEASE 3-LIKE PROTEIN 2-RELATED"/>
    <property type="match status" value="1"/>
</dbReference>
<dbReference type="Gene3D" id="1.10.1520.10">
    <property type="entry name" value="Ribonuclease III domain"/>
    <property type="match status" value="1"/>
</dbReference>
<dbReference type="AlphaFoldDB" id="A0AAD3RQS7"/>
<keyword evidence="1" id="KW-0378">Hydrolase</keyword>
<evidence type="ECO:0000259" key="5">
    <source>
        <dbReference type="PROSITE" id="PS50142"/>
    </source>
</evidence>
<dbReference type="Pfam" id="PF00636">
    <property type="entry name" value="Ribonuclease_3"/>
    <property type="match status" value="1"/>
</dbReference>
<dbReference type="GO" id="GO:0005737">
    <property type="term" value="C:cytoplasm"/>
    <property type="evidence" value="ECO:0007669"/>
    <property type="project" value="TreeGrafter"/>
</dbReference>
<dbReference type="Gene3D" id="3.30.160.20">
    <property type="match status" value="1"/>
</dbReference>
<evidence type="ECO:0000313" key="7">
    <source>
        <dbReference type="Proteomes" id="UP001234787"/>
    </source>
</evidence>
<dbReference type="SMART" id="SM00358">
    <property type="entry name" value="DSRM"/>
    <property type="match status" value="1"/>
</dbReference>
<dbReference type="GO" id="GO:0004525">
    <property type="term" value="F:ribonuclease III activity"/>
    <property type="evidence" value="ECO:0007669"/>
    <property type="project" value="InterPro"/>
</dbReference>
<organism evidence="6 7">
    <name type="scientific">Cryptomeria japonica</name>
    <name type="common">Japanese cedar</name>
    <name type="synonym">Cupressus japonica</name>
    <dbReference type="NCBI Taxonomy" id="3369"/>
    <lineage>
        <taxon>Eukaryota</taxon>
        <taxon>Viridiplantae</taxon>
        <taxon>Streptophyta</taxon>
        <taxon>Embryophyta</taxon>
        <taxon>Tracheophyta</taxon>
        <taxon>Spermatophyta</taxon>
        <taxon>Pinopsida</taxon>
        <taxon>Pinidae</taxon>
        <taxon>Conifers II</taxon>
        <taxon>Cupressales</taxon>
        <taxon>Cupressaceae</taxon>
        <taxon>Cryptomeria</taxon>
    </lineage>
</organism>
<dbReference type="Pfam" id="PF00035">
    <property type="entry name" value="dsrm"/>
    <property type="match status" value="1"/>
</dbReference>
<sequence length="342" mass="39000">MEWIHFRTEIDEIESILKYSFNNKDLLKEALESYHRLEFFGDAVLEFLIAINVYKTCKEIDKKTFVKLVTINVENDVLGRAALKNKFHNYLLDNAVKNRADKCEEAMADESISNSDVKPPKVLANLIEALVGAVHVDSAFSFEKVWEKFKNLLEPLVTPETLEKHPVSELQELCQKTGKCVMYKEKIVVEVFIDDEMVGRGECTKKEVAKKRAARNALQRQWKFNILGVFVSKAVVVINMREGVTSEDSIGSAKHQPRDHHRLQGTNEWGKQLALRDLIHLHVAERHAIESSHVHNFDLDKEEGQDDQHVSATESVVELCDVESNIVGGQNRDHSKGGLPWM</sequence>
<dbReference type="SUPFAM" id="SSF54768">
    <property type="entry name" value="dsRNA-binding domain-like"/>
    <property type="match status" value="1"/>
</dbReference>
<comment type="caution">
    <text evidence="6">The sequence shown here is derived from an EMBL/GenBank/DDBJ whole genome shotgun (WGS) entry which is preliminary data.</text>
</comment>
<evidence type="ECO:0000256" key="1">
    <source>
        <dbReference type="ARBA" id="ARBA00022801"/>
    </source>
</evidence>
<gene>
    <name evidence="6" type="ORF">SUGI_1450970</name>
</gene>
<dbReference type="GO" id="GO:0030422">
    <property type="term" value="P:siRNA processing"/>
    <property type="evidence" value="ECO:0007669"/>
    <property type="project" value="TreeGrafter"/>
</dbReference>
<dbReference type="PROSITE" id="PS50142">
    <property type="entry name" value="RNASE_3_2"/>
    <property type="match status" value="1"/>
</dbReference>
<dbReference type="CDD" id="cd00593">
    <property type="entry name" value="RIBOc"/>
    <property type="match status" value="1"/>
</dbReference>
<evidence type="ECO:0000256" key="3">
    <source>
        <dbReference type="PROSITE-ProRule" id="PRU00266"/>
    </source>
</evidence>
<dbReference type="PANTHER" id="PTHR14950">
    <property type="entry name" value="DICER-RELATED"/>
    <property type="match status" value="1"/>
</dbReference>
<dbReference type="SMART" id="SM00535">
    <property type="entry name" value="RIBOc"/>
    <property type="match status" value="1"/>
</dbReference>